<dbReference type="EMBL" id="CABL01000008">
    <property type="protein sequence ID" value="CBH75416.1"/>
    <property type="molecule type" value="Genomic_DNA"/>
</dbReference>
<sequence>MPFQSTPGRSAGRILVEQWTQYSYDIVSIHARPLGRANLTSSSALTHCLKFQSTPGRSAGRIPGSDTPRSRSLRFQSTPGRSAGRILAIDADSLQPE</sequence>
<organism evidence="2">
    <name type="scientific">mine drainage metagenome</name>
    <dbReference type="NCBI Taxonomy" id="410659"/>
    <lineage>
        <taxon>unclassified sequences</taxon>
        <taxon>metagenomes</taxon>
        <taxon>ecological metagenomes</taxon>
    </lineage>
</organism>
<comment type="caution">
    <text evidence="2">The sequence shown here is derived from an EMBL/GenBank/DDBJ whole genome shotgun (WGS) entry which is preliminary data.</text>
</comment>
<accession>E6PG29</accession>
<proteinExistence type="predicted"/>
<reference evidence="2" key="1">
    <citation type="submission" date="2009-10" db="EMBL/GenBank/DDBJ databases">
        <title>Diversity of trophic interactions inside an arsenic-rich microbial ecosystem.</title>
        <authorList>
            <person name="Bertin P.N."/>
            <person name="Heinrich-Salmeron A."/>
            <person name="Pelletier E."/>
            <person name="Goulhen-Chollet F."/>
            <person name="Arsene-Ploetze F."/>
            <person name="Gallien S."/>
            <person name="Calteau A."/>
            <person name="Vallenet D."/>
            <person name="Casiot C."/>
            <person name="Chane-Woon-Ming B."/>
            <person name="Giloteaux L."/>
            <person name="Barakat M."/>
            <person name="Bonnefoy V."/>
            <person name="Bruneel O."/>
            <person name="Chandler M."/>
            <person name="Cleiss J."/>
            <person name="Duran R."/>
            <person name="Elbaz-Poulichet F."/>
            <person name="Fonknechten N."/>
            <person name="Lauga B."/>
            <person name="Mornico D."/>
            <person name="Ortet P."/>
            <person name="Schaeffer C."/>
            <person name="Siguier P."/>
            <person name="Alexander Thil Smith A."/>
            <person name="Van Dorsselaer A."/>
            <person name="Weissenbach J."/>
            <person name="Medigue C."/>
            <person name="Le Paslier D."/>
        </authorList>
    </citation>
    <scope>NUCLEOTIDE SEQUENCE</scope>
</reference>
<dbReference type="AlphaFoldDB" id="E6PG29"/>
<evidence type="ECO:0000256" key="1">
    <source>
        <dbReference type="SAM" id="MobiDB-lite"/>
    </source>
</evidence>
<evidence type="ECO:0000313" key="2">
    <source>
        <dbReference type="EMBL" id="CBH75416.1"/>
    </source>
</evidence>
<feature type="region of interest" description="Disordered" evidence="1">
    <location>
        <begin position="52"/>
        <end position="80"/>
    </location>
</feature>
<gene>
    <name evidence="2" type="ORF">CARN1_1433</name>
</gene>
<name>E6PG29_9ZZZZ</name>
<protein>
    <submittedName>
        <fullName evidence="2">Uncharacterized protein</fullName>
    </submittedName>
</protein>